<dbReference type="AlphaFoldDB" id="X1QY02"/>
<gene>
    <name evidence="2" type="ORF">S06H3_55848</name>
</gene>
<comment type="caution">
    <text evidence="2">The sequence shown here is derived from an EMBL/GenBank/DDBJ whole genome shotgun (WGS) entry which is preliminary data.</text>
</comment>
<proteinExistence type="predicted"/>
<evidence type="ECO:0000256" key="1">
    <source>
        <dbReference type="SAM" id="MobiDB-lite"/>
    </source>
</evidence>
<dbReference type="EMBL" id="BARV01035850">
    <property type="protein sequence ID" value="GAI48174.1"/>
    <property type="molecule type" value="Genomic_DNA"/>
</dbReference>
<feature type="region of interest" description="Disordered" evidence="1">
    <location>
        <begin position="48"/>
        <end position="69"/>
    </location>
</feature>
<accession>X1QY02</accession>
<organism evidence="2">
    <name type="scientific">marine sediment metagenome</name>
    <dbReference type="NCBI Taxonomy" id="412755"/>
    <lineage>
        <taxon>unclassified sequences</taxon>
        <taxon>metagenomes</taxon>
        <taxon>ecological metagenomes</taxon>
    </lineage>
</organism>
<sequence>MFSGKIEGIIDFSGLPKAVEQNSKLSGNGNDSSLFSVLASPFGQLQSPTSQVTVRSEGTEDVLGGRDEQATQEGIASLGDSQLRVMVAGLIPSGDQTDCGSDIAALEEAFWILEREDISQSGDGSHAADLSKQLCFRVIVLTELLNLSVVFTDLLGEGGDRFQDGGQC</sequence>
<protein>
    <submittedName>
        <fullName evidence="2">Uncharacterized protein</fullName>
    </submittedName>
</protein>
<reference evidence="2" key="1">
    <citation type="journal article" date="2014" name="Front. Microbiol.">
        <title>High frequency of phylogenetically diverse reductive dehalogenase-homologous genes in deep subseafloor sedimentary metagenomes.</title>
        <authorList>
            <person name="Kawai M."/>
            <person name="Futagami T."/>
            <person name="Toyoda A."/>
            <person name="Takaki Y."/>
            <person name="Nishi S."/>
            <person name="Hori S."/>
            <person name="Arai W."/>
            <person name="Tsubouchi T."/>
            <person name="Morono Y."/>
            <person name="Uchiyama I."/>
            <person name="Ito T."/>
            <person name="Fujiyama A."/>
            <person name="Inagaki F."/>
            <person name="Takami H."/>
        </authorList>
    </citation>
    <scope>NUCLEOTIDE SEQUENCE</scope>
    <source>
        <strain evidence="2">Expedition CK06-06</strain>
    </source>
</reference>
<name>X1QY02_9ZZZZ</name>
<evidence type="ECO:0000313" key="2">
    <source>
        <dbReference type="EMBL" id="GAI48174.1"/>
    </source>
</evidence>